<proteinExistence type="predicted"/>
<keyword evidence="3" id="KW-1185">Reference proteome</keyword>
<accession>A0A9P5Z8E2</accession>
<dbReference type="AlphaFoldDB" id="A0A9P5Z8E2"/>
<feature type="compositionally biased region" description="Acidic residues" evidence="1">
    <location>
        <begin position="30"/>
        <end position="42"/>
    </location>
</feature>
<evidence type="ECO:0000256" key="1">
    <source>
        <dbReference type="SAM" id="MobiDB-lite"/>
    </source>
</evidence>
<dbReference type="Proteomes" id="UP000807469">
    <property type="component" value="Unassembled WGS sequence"/>
</dbReference>
<evidence type="ECO:0000313" key="2">
    <source>
        <dbReference type="EMBL" id="KAF9482085.1"/>
    </source>
</evidence>
<feature type="compositionally biased region" description="Low complexity" evidence="1">
    <location>
        <begin position="332"/>
        <end position="348"/>
    </location>
</feature>
<protein>
    <submittedName>
        <fullName evidence="2">Uncharacterized protein</fullName>
    </submittedName>
</protein>
<feature type="region of interest" description="Disordered" evidence="1">
    <location>
        <begin position="116"/>
        <end position="141"/>
    </location>
</feature>
<name>A0A9P5Z8E2_9AGAR</name>
<organism evidence="2 3">
    <name type="scientific">Pholiota conissans</name>
    <dbReference type="NCBI Taxonomy" id="109636"/>
    <lineage>
        <taxon>Eukaryota</taxon>
        <taxon>Fungi</taxon>
        <taxon>Dikarya</taxon>
        <taxon>Basidiomycota</taxon>
        <taxon>Agaricomycotina</taxon>
        <taxon>Agaricomycetes</taxon>
        <taxon>Agaricomycetidae</taxon>
        <taxon>Agaricales</taxon>
        <taxon>Agaricineae</taxon>
        <taxon>Strophariaceae</taxon>
        <taxon>Pholiota</taxon>
    </lineage>
</organism>
<reference evidence="2" key="1">
    <citation type="submission" date="2020-11" db="EMBL/GenBank/DDBJ databases">
        <authorList>
            <consortium name="DOE Joint Genome Institute"/>
            <person name="Ahrendt S."/>
            <person name="Riley R."/>
            <person name="Andreopoulos W."/>
            <person name="Labutti K."/>
            <person name="Pangilinan J."/>
            <person name="Ruiz-Duenas F.J."/>
            <person name="Barrasa J.M."/>
            <person name="Sanchez-Garcia M."/>
            <person name="Camarero S."/>
            <person name="Miyauchi S."/>
            <person name="Serrano A."/>
            <person name="Linde D."/>
            <person name="Babiker R."/>
            <person name="Drula E."/>
            <person name="Ayuso-Fernandez I."/>
            <person name="Pacheco R."/>
            <person name="Padilla G."/>
            <person name="Ferreira P."/>
            <person name="Barriuso J."/>
            <person name="Kellner H."/>
            <person name="Castanera R."/>
            <person name="Alfaro M."/>
            <person name="Ramirez L."/>
            <person name="Pisabarro A.G."/>
            <person name="Kuo A."/>
            <person name="Tritt A."/>
            <person name="Lipzen A."/>
            <person name="He G."/>
            <person name="Yan M."/>
            <person name="Ng V."/>
            <person name="Cullen D."/>
            <person name="Martin F."/>
            <person name="Rosso M.-N."/>
            <person name="Henrissat B."/>
            <person name="Hibbett D."/>
            <person name="Martinez A.T."/>
            <person name="Grigoriev I.V."/>
        </authorList>
    </citation>
    <scope>NUCLEOTIDE SEQUENCE</scope>
    <source>
        <strain evidence="2">CIRM-BRFM 674</strain>
    </source>
</reference>
<feature type="compositionally biased region" description="Basic and acidic residues" evidence="1">
    <location>
        <begin position="116"/>
        <end position="130"/>
    </location>
</feature>
<sequence>MPPVMSLRAHHRRFAVRRSSPPYDLPFDYSELEDDSASDDDSIGFNDDIPAPEIIAAERGQTGSVQGSPTEVPSSDLEDRMFKTARRAALCHEWDAEAIEVLDAYIARLSAIGHTDTRSDQGRNEGKPNRSEGANGAVQINNRIDRSVESSSGSTHPPIKVFPTNRDVNGHHAGRVEGFNVHNVEHTGQSKFGTLPTLIANTYRPDASRTTELCNGNSLSRAPVALNEPTYNRDEEMHQPDHDFATYGESTYTQPGQRQEFAPIPMTEGAVTYRWPISFQGASSTSVPTSPQHNVCVDNVASIDPFHTFNMPKTLDTGYWTSLSIQDATLTPPTPSYASSSSPSSASTFDTMTPPQYTMPIIATHPEWQIPSNTPSTSSVMGPIHPYEDPPVRNMYETPKLQHYWTPSTLAEMTIV</sequence>
<dbReference type="EMBL" id="MU155170">
    <property type="protein sequence ID" value="KAF9482085.1"/>
    <property type="molecule type" value="Genomic_DNA"/>
</dbReference>
<evidence type="ECO:0000313" key="3">
    <source>
        <dbReference type="Proteomes" id="UP000807469"/>
    </source>
</evidence>
<gene>
    <name evidence="2" type="ORF">BDN70DRAFT_991433</name>
</gene>
<feature type="region of interest" description="Disordered" evidence="1">
    <location>
        <begin position="332"/>
        <end position="353"/>
    </location>
</feature>
<feature type="region of interest" description="Disordered" evidence="1">
    <location>
        <begin position="19"/>
        <end position="53"/>
    </location>
</feature>
<comment type="caution">
    <text evidence="2">The sequence shown here is derived from an EMBL/GenBank/DDBJ whole genome shotgun (WGS) entry which is preliminary data.</text>
</comment>